<dbReference type="Proteomes" id="UP000007304">
    <property type="component" value="Unassembled WGS sequence"/>
</dbReference>
<dbReference type="InParanoid" id="H6C9M1"/>
<feature type="region of interest" description="Disordered" evidence="1">
    <location>
        <begin position="451"/>
        <end position="484"/>
    </location>
</feature>
<dbReference type="OrthoDB" id="4167490at2759"/>
<gene>
    <name evidence="2" type="ORF">HMPREF1120_08683</name>
</gene>
<feature type="compositionally biased region" description="Low complexity" evidence="1">
    <location>
        <begin position="51"/>
        <end position="68"/>
    </location>
</feature>
<sequence>MLMPSQRRRPKRPLPETEAGPARGPGRPMKRASELKPSRKARTEHAKRLHSQMSGSMMTSSTSSAGAQPDAAQGRLSLSHLETLPVELIQHIFFLSFEVNMARASPQLARVLSKPSIYKALVLFAYFDEPADKIPVETHHFLPAEYRQISLDEKMRLQRAILGCKWFTLDLFKSCMPILSRLQMVEEWHWEHRSEALLDMSLEGHGLVAGPSQDPGEQAEFLQSVAALPSLDDQAGMERHFFATLEPAAVAASFSVVGSDPQHPNHQHPDAPVQSQTGQGSSSQVVGPIGARNTLPRIMRWTCSVDTHGRLHKTPEQGISILAARVFPDHILRGSPWTELKLELVQLLRQGMRFLARDHVLDISATALFEGMASAIRERNETALLVLLELHYATMRFDPSHDPDWFQGTTPPVPKGPDRYFVGPLAHPLPVELFHLAVKKHTGTHVHWHSGVEDRDRDHNHNHKSDVSSSHGHGAKESTSAATTTPARVLTLLLREGIDSIQSDDKILTRWAAHTLNLPVDSTQSFSSASSSSATAPAPAPASASQSSLSFERSLARWLLDFMSGTNTDVTHHLPPTEPLFVNGRLSSRLSDLGGEGSASSLTATLFPNTSFTEEIGYLTHGEDGEDVVRARDGEPCG</sequence>
<feature type="region of interest" description="Disordered" evidence="1">
    <location>
        <begin position="257"/>
        <end position="289"/>
    </location>
</feature>
<evidence type="ECO:0000313" key="2">
    <source>
        <dbReference type="EMBL" id="EHY60737.1"/>
    </source>
</evidence>
<reference evidence="2" key="1">
    <citation type="submission" date="2011-07" db="EMBL/GenBank/DDBJ databases">
        <title>The Genome Sequence of Exophiala (Wangiella) dermatitidis NIH/UT8656.</title>
        <authorList>
            <consortium name="The Broad Institute Genome Sequencing Platform"/>
            <person name="Cuomo C."/>
            <person name="Wang Z."/>
            <person name="Hunicke-Smith S."/>
            <person name="Szanislo P.J."/>
            <person name="Earl A."/>
            <person name="Young S.K."/>
            <person name="Zeng Q."/>
            <person name="Gargeya S."/>
            <person name="Fitzgerald M."/>
            <person name="Haas B."/>
            <person name="Abouelleil A."/>
            <person name="Alvarado L."/>
            <person name="Arachchi H.M."/>
            <person name="Berlin A."/>
            <person name="Brown A."/>
            <person name="Chapman S.B."/>
            <person name="Chen Z."/>
            <person name="Dunbar C."/>
            <person name="Freedman E."/>
            <person name="Gearin G."/>
            <person name="Gellesch M."/>
            <person name="Goldberg J."/>
            <person name="Griggs A."/>
            <person name="Gujja S."/>
            <person name="Heiman D."/>
            <person name="Howarth C."/>
            <person name="Larson L."/>
            <person name="Lui A."/>
            <person name="MacDonald P.J.P."/>
            <person name="Montmayeur A."/>
            <person name="Murphy C."/>
            <person name="Neiman D."/>
            <person name="Pearson M."/>
            <person name="Priest M."/>
            <person name="Roberts A."/>
            <person name="Saif S."/>
            <person name="Shea T."/>
            <person name="Shenoy N."/>
            <person name="Sisk P."/>
            <person name="Stolte C."/>
            <person name="Sykes S."/>
            <person name="Wortman J."/>
            <person name="Nusbaum C."/>
            <person name="Birren B."/>
        </authorList>
    </citation>
    <scope>NUCLEOTIDE SEQUENCE</scope>
    <source>
        <strain evidence="2">NIH/UT8656</strain>
    </source>
</reference>
<dbReference type="RefSeq" id="XP_009161198.1">
    <property type="nucleotide sequence ID" value="XM_009162950.1"/>
</dbReference>
<name>H6C9M1_EXODN</name>
<dbReference type="OMA" id="VETHHFL"/>
<dbReference type="AlphaFoldDB" id="H6C9M1"/>
<protein>
    <submittedName>
        <fullName evidence="2">Uncharacterized protein</fullName>
    </submittedName>
</protein>
<feature type="compositionally biased region" description="Low complexity" evidence="1">
    <location>
        <begin position="273"/>
        <end position="287"/>
    </location>
</feature>
<accession>H6C9M1</accession>
<feature type="compositionally biased region" description="Basic and acidic residues" evidence="1">
    <location>
        <begin position="31"/>
        <end position="46"/>
    </location>
</feature>
<feature type="region of interest" description="Disordered" evidence="1">
    <location>
        <begin position="522"/>
        <end position="547"/>
    </location>
</feature>
<proteinExistence type="predicted"/>
<keyword evidence="3" id="KW-1185">Reference proteome</keyword>
<feature type="compositionally biased region" description="Basic and acidic residues" evidence="1">
    <location>
        <begin position="451"/>
        <end position="466"/>
    </location>
</feature>
<feature type="region of interest" description="Disordered" evidence="1">
    <location>
        <begin position="1"/>
        <end position="71"/>
    </location>
</feature>
<feature type="compositionally biased region" description="Basic residues" evidence="1">
    <location>
        <begin position="1"/>
        <end position="12"/>
    </location>
</feature>
<dbReference type="EMBL" id="JH226136">
    <property type="protein sequence ID" value="EHY60737.1"/>
    <property type="molecule type" value="Genomic_DNA"/>
</dbReference>
<evidence type="ECO:0000313" key="3">
    <source>
        <dbReference type="Proteomes" id="UP000007304"/>
    </source>
</evidence>
<dbReference type="GeneID" id="20313322"/>
<dbReference type="VEuPathDB" id="FungiDB:HMPREF1120_08683"/>
<dbReference type="HOGENOM" id="CLU_527849_0_0_1"/>
<evidence type="ECO:0000256" key="1">
    <source>
        <dbReference type="SAM" id="MobiDB-lite"/>
    </source>
</evidence>
<dbReference type="eggNOG" id="ENOG502T0X6">
    <property type="taxonomic scope" value="Eukaryota"/>
</dbReference>
<feature type="compositionally biased region" description="Polar residues" evidence="1">
    <location>
        <begin position="467"/>
        <end position="484"/>
    </location>
</feature>
<organism evidence="2 3">
    <name type="scientific">Exophiala dermatitidis (strain ATCC 34100 / CBS 525.76 / NIH/UT8656)</name>
    <name type="common">Black yeast</name>
    <name type="synonym">Wangiella dermatitidis</name>
    <dbReference type="NCBI Taxonomy" id="858893"/>
    <lineage>
        <taxon>Eukaryota</taxon>
        <taxon>Fungi</taxon>
        <taxon>Dikarya</taxon>
        <taxon>Ascomycota</taxon>
        <taxon>Pezizomycotina</taxon>
        <taxon>Eurotiomycetes</taxon>
        <taxon>Chaetothyriomycetidae</taxon>
        <taxon>Chaetothyriales</taxon>
        <taxon>Herpotrichiellaceae</taxon>
        <taxon>Exophiala</taxon>
    </lineage>
</organism>